<reference evidence="5 6" key="1">
    <citation type="submission" date="2017-11" db="EMBL/GenBank/DDBJ databases">
        <title>De-novo sequencing of pomegranate (Punica granatum L.) genome.</title>
        <authorList>
            <person name="Akparov Z."/>
            <person name="Amiraslanov A."/>
            <person name="Hajiyeva S."/>
            <person name="Abbasov M."/>
            <person name="Kaur K."/>
            <person name="Hamwieh A."/>
            <person name="Solovyev V."/>
            <person name="Salamov A."/>
            <person name="Braich B."/>
            <person name="Kosarev P."/>
            <person name="Mahmoud A."/>
            <person name="Hajiyev E."/>
            <person name="Babayeva S."/>
            <person name="Izzatullayeva V."/>
            <person name="Mammadov A."/>
            <person name="Mammadov A."/>
            <person name="Sharifova S."/>
            <person name="Ojaghi J."/>
            <person name="Eynullazada K."/>
            <person name="Bayramov B."/>
            <person name="Abdulazimova A."/>
            <person name="Shahmuradov I."/>
        </authorList>
    </citation>
    <scope>NUCLEOTIDE SEQUENCE [LARGE SCALE GENOMIC DNA]</scope>
    <source>
        <strain evidence="6">cv. AG2017</strain>
        <tissue evidence="5">Leaf</tissue>
    </source>
</reference>
<proteinExistence type="predicted"/>
<accession>A0A2I0JFA7</accession>
<evidence type="ECO:0000256" key="1">
    <source>
        <dbReference type="ARBA" id="ARBA00022723"/>
    </source>
</evidence>
<sequence>MNHQEHYDRAAEVKRFEDSKLGVKGLVDSGLDSIPRFFIHSQDTLSDLRPGRPGPDLIPTIDLSGVDSDRRPDIVEQISLACRELGFYRIVNHGVPVEILDRTIGAVKAFHEQPMEEKARVYRREMETGVSFFSNVDLFQSKAASWR</sequence>
<feature type="domain" description="Non-haem dioxygenase N-terminal" evidence="4">
    <location>
        <begin position="58"/>
        <end position="133"/>
    </location>
</feature>
<name>A0A2I0JFA7_PUNGR</name>
<keyword evidence="1" id="KW-0479">Metal-binding</keyword>
<dbReference type="AlphaFoldDB" id="A0A2I0JFA7"/>
<dbReference type="Gene3D" id="2.60.120.330">
    <property type="entry name" value="B-lactam Antibiotic, Isopenicillin N Synthase, Chain"/>
    <property type="match status" value="1"/>
</dbReference>
<keyword evidence="3" id="KW-0408">Iron</keyword>
<organism evidence="5 6">
    <name type="scientific">Punica granatum</name>
    <name type="common">Pomegranate</name>
    <dbReference type="NCBI Taxonomy" id="22663"/>
    <lineage>
        <taxon>Eukaryota</taxon>
        <taxon>Viridiplantae</taxon>
        <taxon>Streptophyta</taxon>
        <taxon>Embryophyta</taxon>
        <taxon>Tracheophyta</taxon>
        <taxon>Spermatophyta</taxon>
        <taxon>Magnoliopsida</taxon>
        <taxon>eudicotyledons</taxon>
        <taxon>Gunneridae</taxon>
        <taxon>Pentapetalae</taxon>
        <taxon>rosids</taxon>
        <taxon>malvids</taxon>
        <taxon>Myrtales</taxon>
        <taxon>Lythraceae</taxon>
        <taxon>Punica</taxon>
    </lineage>
</organism>
<comment type="caution">
    <text evidence="5">The sequence shown here is derived from an EMBL/GenBank/DDBJ whole genome shotgun (WGS) entry which is preliminary data.</text>
</comment>
<evidence type="ECO:0000313" key="5">
    <source>
        <dbReference type="EMBL" id="PKI54914.1"/>
    </source>
</evidence>
<dbReference type="PANTHER" id="PTHR10209:SF751">
    <property type="entry name" value="OS06G0255100 PROTEIN"/>
    <property type="match status" value="1"/>
</dbReference>
<dbReference type="Proteomes" id="UP000233551">
    <property type="component" value="Unassembled WGS sequence"/>
</dbReference>
<dbReference type="InterPro" id="IPR026992">
    <property type="entry name" value="DIOX_N"/>
</dbReference>
<evidence type="ECO:0000256" key="3">
    <source>
        <dbReference type="ARBA" id="ARBA00023004"/>
    </source>
</evidence>
<evidence type="ECO:0000256" key="2">
    <source>
        <dbReference type="ARBA" id="ARBA00023002"/>
    </source>
</evidence>
<dbReference type="Pfam" id="PF14226">
    <property type="entry name" value="DIOX_N"/>
    <property type="match status" value="1"/>
</dbReference>
<dbReference type="GO" id="GO:0046872">
    <property type="term" value="F:metal ion binding"/>
    <property type="evidence" value="ECO:0007669"/>
    <property type="project" value="UniProtKB-KW"/>
</dbReference>
<evidence type="ECO:0000313" key="6">
    <source>
        <dbReference type="Proteomes" id="UP000233551"/>
    </source>
</evidence>
<keyword evidence="6" id="KW-1185">Reference proteome</keyword>
<gene>
    <name evidence="5" type="ORF">CRG98_024696</name>
</gene>
<evidence type="ECO:0000259" key="4">
    <source>
        <dbReference type="Pfam" id="PF14226"/>
    </source>
</evidence>
<keyword evidence="2" id="KW-0560">Oxidoreductase</keyword>
<dbReference type="GO" id="GO:0016491">
    <property type="term" value="F:oxidoreductase activity"/>
    <property type="evidence" value="ECO:0007669"/>
    <property type="project" value="UniProtKB-KW"/>
</dbReference>
<protein>
    <recommendedName>
        <fullName evidence="4">Non-haem dioxygenase N-terminal domain-containing protein</fullName>
    </recommendedName>
</protein>
<dbReference type="STRING" id="22663.A0A2I0JFA7"/>
<dbReference type="EMBL" id="PGOL01001751">
    <property type="protein sequence ID" value="PKI54914.1"/>
    <property type="molecule type" value="Genomic_DNA"/>
</dbReference>
<dbReference type="SUPFAM" id="SSF51197">
    <property type="entry name" value="Clavaminate synthase-like"/>
    <property type="match status" value="1"/>
</dbReference>
<dbReference type="PANTHER" id="PTHR10209">
    <property type="entry name" value="OXIDOREDUCTASE, 2OG-FE II OXYGENASE FAMILY PROTEIN"/>
    <property type="match status" value="1"/>
</dbReference>
<dbReference type="InterPro" id="IPR027443">
    <property type="entry name" value="IPNS-like_sf"/>
</dbReference>